<dbReference type="InterPro" id="IPR015813">
    <property type="entry name" value="Pyrv/PenolPyrv_kinase-like_dom"/>
</dbReference>
<keyword evidence="3 5" id="KW-0460">Magnesium</keyword>
<evidence type="ECO:0000259" key="6">
    <source>
        <dbReference type="Pfam" id="PF03328"/>
    </source>
</evidence>
<feature type="binding site" evidence="5">
    <location>
        <position position="159"/>
    </location>
    <ligand>
        <name>Mg(2+)</name>
        <dbReference type="ChEBI" id="CHEBI:18420"/>
    </ligand>
</feature>
<sequence>MSLSSDAPVRTRRPHWSLARTWLLQPGTPDGHDAFDAAVAGNADVVVLDVEDGLPDARKPAGRQSVAEWLFAGGQGWVRINSTTSPYWAADLNALSGAPGLLGVMLAKTESADDVVATSSRLPAGTLVVALVESAVGVESVSDVARAPGCARIAFGVGDFRRDTGMSADPMNLAYPRAQLVIASRAAGLPAPVDGPTLRAQAADLARDTAVTKAAGMTGRLCLDSAHAETVNALLSPSPLEIDEARATLARLDAPTGPYDGSVGPTRARAEAVLDYAAKLGLVD</sequence>
<evidence type="ECO:0000256" key="1">
    <source>
        <dbReference type="ARBA" id="ARBA00001946"/>
    </source>
</evidence>
<feature type="binding site" evidence="5">
    <location>
        <position position="133"/>
    </location>
    <ligand>
        <name>Mg(2+)</name>
        <dbReference type="ChEBI" id="CHEBI:18420"/>
    </ligand>
</feature>
<feature type="binding site" evidence="4">
    <location>
        <position position="133"/>
    </location>
    <ligand>
        <name>substrate</name>
    </ligand>
</feature>
<dbReference type="PANTHER" id="PTHR32308">
    <property type="entry name" value="LYASE BETA SUBUNIT, PUTATIVE (AFU_ORTHOLOGUE AFUA_4G13030)-RELATED"/>
    <property type="match status" value="1"/>
</dbReference>
<dbReference type="Pfam" id="PF03328">
    <property type="entry name" value="HpcH_HpaI"/>
    <property type="match status" value="1"/>
</dbReference>
<keyword evidence="8" id="KW-1185">Reference proteome</keyword>
<organism evidence="7 8">
    <name type="scientific">Mycolicibacterium hodleri</name>
    <dbReference type="NCBI Taxonomy" id="49897"/>
    <lineage>
        <taxon>Bacteria</taxon>
        <taxon>Bacillati</taxon>
        <taxon>Actinomycetota</taxon>
        <taxon>Actinomycetes</taxon>
        <taxon>Mycobacteriales</taxon>
        <taxon>Mycobacteriaceae</taxon>
        <taxon>Mycolicibacterium</taxon>
    </lineage>
</organism>
<evidence type="ECO:0000256" key="5">
    <source>
        <dbReference type="PIRSR" id="PIRSR015582-2"/>
    </source>
</evidence>
<evidence type="ECO:0000256" key="2">
    <source>
        <dbReference type="ARBA" id="ARBA00022723"/>
    </source>
</evidence>
<dbReference type="GO" id="GO:0003824">
    <property type="term" value="F:catalytic activity"/>
    <property type="evidence" value="ECO:0007669"/>
    <property type="project" value="InterPro"/>
</dbReference>
<dbReference type="GO" id="GO:0006107">
    <property type="term" value="P:oxaloacetate metabolic process"/>
    <property type="evidence" value="ECO:0007669"/>
    <property type="project" value="TreeGrafter"/>
</dbReference>
<keyword evidence="2 5" id="KW-0479">Metal-binding</keyword>
<dbReference type="GO" id="GO:0000287">
    <property type="term" value="F:magnesium ion binding"/>
    <property type="evidence" value="ECO:0007669"/>
    <property type="project" value="TreeGrafter"/>
</dbReference>
<accession>A0A544W463</accession>
<comment type="cofactor">
    <cofactor evidence="1">
        <name>Mg(2+)</name>
        <dbReference type="ChEBI" id="CHEBI:18420"/>
    </cofactor>
</comment>
<dbReference type="SUPFAM" id="SSF51621">
    <property type="entry name" value="Phosphoenolpyruvate/pyruvate domain"/>
    <property type="match status" value="1"/>
</dbReference>
<dbReference type="PIRSF" id="PIRSF015582">
    <property type="entry name" value="Cit_lyase_B"/>
    <property type="match status" value="1"/>
</dbReference>
<evidence type="ECO:0000256" key="3">
    <source>
        <dbReference type="ARBA" id="ARBA00022842"/>
    </source>
</evidence>
<protein>
    <submittedName>
        <fullName evidence="7">Aldolase</fullName>
    </submittedName>
</protein>
<dbReference type="InterPro" id="IPR005000">
    <property type="entry name" value="Aldolase/citrate-lyase_domain"/>
</dbReference>
<dbReference type="PANTHER" id="PTHR32308:SF10">
    <property type="entry name" value="CITRATE LYASE SUBUNIT BETA"/>
    <property type="match status" value="1"/>
</dbReference>
<dbReference type="RefSeq" id="WP_142551600.1">
    <property type="nucleotide sequence ID" value="NZ_VIFX01000008.1"/>
</dbReference>
<evidence type="ECO:0000313" key="7">
    <source>
        <dbReference type="EMBL" id="TQR87028.1"/>
    </source>
</evidence>
<name>A0A544W463_9MYCO</name>
<evidence type="ECO:0000313" key="8">
    <source>
        <dbReference type="Proteomes" id="UP000315759"/>
    </source>
</evidence>
<proteinExistence type="predicted"/>
<dbReference type="AlphaFoldDB" id="A0A544W463"/>
<dbReference type="InterPro" id="IPR040442">
    <property type="entry name" value="Pyrv_kinase-like_dom_sf"/>
</dbReference>
<comment type="caution">
    <text evidence="7">The sequence shown here is derived from an EMBL/GenBank/DDBJ whole genome shotgun (WGS) entry which is preliminary data.</text>
</comment>
<feature type="domain" description="HpcH/HpaI aldolase/citrate lyase" evidence="6">
    <location>
        <begin position="38"/>
        <end position="223"/>
    </location>
</feature>
<feature type="binding site" evidence="4">
    <location>
        <position position="79"/>
    </location>
    <ligand>
        <name>substrate</name>
    </ligand>
</feature>
<evidence type="ECO:0000256" key="4">
    <source>
        <dbReference type="PIRSR" id="PIRSR015582-1"/>
    </source>
</evidence>
<dbReference type="Gene3D" id="3.20.20.60">
    <property type="entry name" value="Phosphoenolpyruvate-binding domains"/>
    <property type="match status" value="1"/>
</dbReference>
<dbReference type="EMBL" id="VIFX01000008">
    <property type="protein sequence ID" value="TQR87028.1"/>
    <property type="molecule type" value="Genomic_DNA"/>
</dbReference>
<dbReference type="InterPro" id="IPR011206">
    <property type="entry name" value="Citrate_lyase_beta/mcl1/mcl2"/>
</dbReference>
<gene>
    <name evidence="7" type="ORF">D8S82_08145</name>
</gene>
<dbReference type="Proteomes" id="UP000315759">
    <property type="component" value="Unassembled WGS sequence"/>
</dbReference>
<reference evidence="7 8" key="1">
    <citation type="submission" date="2018-10" db="EMBL/GenBank/DDBJ databases">
        <title>Draft genome of Mycobacterium hodleri strain B.</title>
        <authorList>
            <person name="Amande T.J."/>
            <person name="Mcgenity T.J."/>
        </authorList>
    </citation>
    <scope>NUCLEOTIDE SEQUENCE [LARGE SCALE GENOMIC DNA]</scope>
    <source>
        <strain evidence="7 8">B</strain>
    </source>
</reference>